<proteinExistence type="predicted"/>
<evidence type="ECO:0000313" key="4">
    <source>
        <dbReference type="Proteomes" id="UP000193648"/>
    </source>
</evidence>
<accession>A0A1Y2G5Q7</accession>
<feature type="region of interest" description="Disordered" evidence="1">
    <location>
        <begin position="286"/>
        <end position="313"/>
    </location>
</feature>
<dbReference type="RefSeq" id="XP_021875473.1">
    <property type="nucleotide sequence ID" value="XM_022026096.1"/>
</dbReference>
<evidence type="ECO:0000256" key="1">
    <source>
        <dbReference type="SAM" id="MobiDB-lite"/>
    </source>
</evidence>
<comment type="caution">
    <text evidence="3">The sequence shown here is derived from an EMBL/GenBank/DDBJ whole genome shotgun (WGS) entry which is preliminary data.</text>
</comment>
<feature type="compositionally biased region" description="Polar residues" evidence="1">
    <location>
        <begin position="151"/>
        <end position="196"/>
    </location>
</feature>
<dbReference type="OrthoDB" id="2443101at2759"/>
<dbReference type="GeneID" id="33567939"/>
<gene>
    <name evidence="3" type="ORF">BCR41DRAFT_364982</name>
</gene>
<keyword evidence="2" id="KW-1133">Transmembrane helix</keyword>
<reference evidence="3 4" key="1">
    <citation type="submission" date="2016-07" db="EMBL/GenBank/DDBJ databases">
        <title>Pervasive Adenine N6-methylation of Active Genes in Fungi.</title>
        <authorList>
            <consortium name="DOE Joint Genome Institute"/>
            <person name="Mondo S.J."/>
            <person name="Dannebaum R.O."/>
            <person name="Kuo R.C."/>
            <person name="Labutti K."/>
            <person name="Haridas S."/>
            <person name="Kuo A."/>
            <person name="Salamov A."/>
            <person name="Ahrendt S.R."/>
            <person name="Lipzen A."/>
            <person name="Sullivan W."/>
            <person name="Andreopoulos W.B."/>
            <person name="Clum A."/>
            <person name="Lindquist E."/>
            <person name="Daum C."/>
            <person name="Ramamoorthy G.K."/>
            <person name="Gryganskyi A."/>
            <person name="Culley D."/>
            <person name="Magnuson J.K."/>
            <person name="James T.Y."/>
            <person name="O'Malley M.A."/>
            <person name="Stajich J.E."/>
            <person name="Spatafora J.W."/>
            <person name="Visel A."/>
            <person name="Grigoriev I.V."/>
        </authorList>
    </citation>
    <scope>NUCLEOTIDE SEQUENCE [LARGE SCALE GENOMIC DNA]</scope>
    <source>
        <strain evidence="3 4">NRRL 3116</strain>
    </source>
</reference>
<feature type="transmembrane region" description="Helical" evidence="2">
    <location>
        <begin position="21"/>
        <end position="46"/>
    </location>
</feature>
<keyword evidence="2" id="KW-0812">Transmembrane</keyword>
<keyword evidence="2" id="KW-0472">Membrane</keyword>
<feature type="region of interest" description="Disordered" evidence="1">
    <location>
        <begin position="245"/>
        <end position="271"/>
    </location>
</feature>
<name>A0A1Y2G5Q7_9FUNG</name>
<evidence type="ECO:0000256" key="2">
    <source>
        <dbReference type="SAM" id="Phobius"/>
    </source>
</evidence>
<organism evidence="3 4">
    <name type="scientific">Lobosporangium transversale</name>
    <dbReference type="NCBI Taxonomy" id="64571"/>
    <lineage>
        <taxon>Eukaryota</taxon>
        <taxon>Fungi</taxon>
        <taxon>Fungi incertae sedis</taxon>
        <taxon>Mucoromycota</taxon>
        <taxon>Mortierellomycotina</taxon>
        <taxon>Mortierellomycetes</taxon>
        <taxon>Mortierellales</taxon>
        <taxon>Mortierellaceae</taxon>
        <taxon>Lobosporangium</taxon>
    </lineage>
</organism>
<evidence type="ECO:0000313" key="3">
    <source>
        <dbReference type="EMBL" id="ORY96041.1"/>
    </source>
</evidence>
<dbReference type="EMBL" id="MCFF01000079">
    <property type="protein sequence ID" value="ORY96041.1"/>
    <property type="molecule type" value="Genomic_DNA"/>
</dbReference>
<feature type="region of interest" description="Disordered" evidence="1">
    <location>
        <begin position="143"/>
        <end position="203"/>
    </location>
</feature>
<sequence length="375" mass="41370">MCSVYKRVHSSFHARLSPVHFSFLFSSLIIHFSLFILSLTITWTIFSSCSLSLISAFHSLHCIQLSYYLVQIRITHQIGNMQALTPLLFSMLFSRSGNKSPITERDYPVEGSNYSYEALSNGQSVRRASSGSFRNNTHRQAFQDGYPIQDLDSQQNPSTNAPRHRSAGSTRRCSSDPNMNKRPNNAGLNRNNTFPQSRRAAPPQHLSLDHAAFMATFPMLDGLGDTTSKRMSDLEYYAPILNYHGTASSPSSRRVSKKRSQEIASSRSSTCSISSMVSDASTAASTVSSASSIREPLTPTRHSTNYRNSLSKKTKKAATESTIKDLINLDNFGDDEVMRCASPLSHNAFEEDQAVLAGSAIAVVGARGQRQLIAH</sequence>
<dbReference type="InParanoid" id="A0A1Y2G5Q7"/>
<dbReference type="Proteomes" id="UP000193648">
    <property type="component" value="Unassembled WGS sequence"/>
</dbReference>
<keyword evidence="4" id="KW-1185">Reference proteome</keyword>
<dbReference type="AlphaFoldDB" id="A0A1Y2G5Q7"/>
<protein>
    <submittedName>
        <fullName evidence="3">Uncharacterized protein</fullName>
    </submittedName>
</protein>
<feature type="compositionally biased region" description="Polar residues" evidence="1">
    <location>
        <begin position="300"/>
        <end position="309"/>
    </location>
</feature>